<organism evidence="1 4">
    <name type="scientific">Neoroseomonas oryzicola</name>
    <dbReference type="NCBI Taxonomy" id="535904"/>
    <lineage>
        <taxon>Bacteria</taxon>
        <taxon>Pseudomonadati</taxon>
        <taxon>Pseudomonadota</taxon>
        <taxon>Alphaproteobacteria</taxon>
        <taxon>Acetobacterales</taxon>
        <taxon>Acetobacteraceae</taxon>
        <taxon>Neoroseomonas</taxon>
    </lineage>
</organism>
<dbReference type="Proteomes" id="UP000746741">
    <property type="component" value="Unassembled WGS sequence"/>
</dbReference>
<comment type="caution">
    <text evidence="1">The sequence shown here is derived from an EMBL/GenBank/DDBJ whole genome shotgun (WGS) entry which is preliminary data.</text>
</comment>
<dbReference type="EMBL" id="JAAEDK010000050">
    <property type="protein sequence ID" value="MBR0661330.1"/>
    <property type="molecule type" value="Genomic_DNA"/>
</dbReference>
<protein>
    <submittedName>
        <fullName evidence="1">Uncharacterized protein</fullName>
    </submittedName>
</protein>
<evidence type="ECO:0000313" key="3">
    <source>
        <dbReference type="Proteomes" id="UP000746741"/>
    </source>
</evidence>
<gene>
    <name evidence="2" type="ORF">GWK15_17835</name>
    <name evidence="1" type="ORF">GXW75_18895</name>
</gene>
<name>A0A9X9WLX0_9PROT</name>
<accession>A0A9X9WLX0</accession>
<dbReference type="EMBL" id="JAAVUP010000005">
    <property type="protein sequence ID" value="NKE18820.1"/>
    <property type="molecule type" value="Genomic_DNA"/>
</dbReference>
<reference evidence="2 3" key="2">
    <citation type="submission" date="2020-02" db="EMBL/GenBank/DDBJ databases">
        <authorList>
            <person name="Sun Q."/>
            <person name="Inoue M."/>
        </authorList>
    </citation>
    <scope>NUCLEOTIDE SEQUENCE [LARGE SCALE GENOMIC DNA]</scope>
    <source>
        <strain evidence="2 3">KCTC 22478</strain>
    </source>
</reference>
<keyword evidence="3" id="KW-1185">Reference proteome</keyword>
<dbReference type="RefSeq" id="WP_168042722.1">
    <property type="nucleotide sequence ID" value="NZ_JAAEDK010000050.1"/>
</dbReference>
<dbReference type="Proteomes" id="UP001138708">
    <property type="component" value="Unassembled WGS sequence"/>
</dbReference>
<reference evidence="1" key="3">
    <citation type="journal article" date="2021" name="Syst. Appl. Microbiol.">
        <title>Roseomonas hellenica sp. nov., isolated from roots of wild-growing Alkanna tinctoria.</title>
        <authorList>
            <person name="Rat A."/>
            <person name="Naranjo H.D."/>
            <person name="Lebbe L."/>
            <person name="Cnockaert M."/>
            <person name="Krigas N."/>
            <person name="Grigoriadou K."/>
            <person name="Maloupa E."/>
            <person name="Willems A."/>
        </authorList>
    </citation>
    <scope>NUCLEOTIDE SEQUENCE</scope>
    <source>
        <strain evidence="1">LMG 31161</strain>
    </source>
</reference>
<dbReference type="AlphaFoldDB" id="A0A9X9WLX0"/>
<evidence type="ECO:0000313" key="4">
    <source>
        <dbReference type="Proteomes" id="UP001138708"/>
    </source>
</evidence>
<proteinExistence type="predicted"/>
<evidence type="ECO:0000313" key="1">
    <source>
        <dbReference type="EMBL" id="MBR0661330.1"/>
    </source>
</evidence>
<sequence length="81" mass="8630">MSAQVDLSNREARFLAGIRQMPPSLVAALVNAMTRRVGGEPWQTAIPAAFRDTGWSDADAAPEIALMTECLDCAAGTQPIQ</sequence>
<evidence type="ECO:0000313" key="2">
    <source>
        <dbReference type="EMBL" id="NKE18820.1"/>
    </source>
</evidence>
<reference evidence="1" key="1">
    <citation type="submission" date="2020-01" db="EMBL/GenBank/DDBJ databases">
        <authorList>
            <person name="Rat A."/>
        </authorList>
    </citation>
    <scope>NUCLEOTIDE SEQUENCE</scope>
    <source>
        <strain evidence="1">LMG 31161</strain>
    </source>
</reference>